<dbReference type="Proteomes" id="UP001595907">
    <property type="component" value="Unassembled WGS sequence"/>
</dbReference>
<dbReference type="RefSeq" id="WP_379707101.1">
    <property type="nucleotide sequence ID" value="NZ_JBHSCZ010000001.1"/>
</dbReference>
<dbReference type="InterPro" id="IPR017686">
    <property type="entry name" value="Phg/plasmid-like_prot"/>
</dbReference>
<reference evidence="2" key="1">
    <citation type="journal article" date="2019" name="Int. J. Syst. Evol. Microbiol.">
        <title>The Global Catalogue of Microorganisms (GCM) 10K type strain sequencing project: providing services to taxonomists for standard genome sequencing and annotation.</title>
        <authorList>
            <consortium name="The Broad Institute Genomics Platform"/>
            <consortium name="The Broad Institute Genome Sequencing Center for Infectious Disease"/>
            <person name="Wu L."/>
            <person name="Ma J."/>
        </authorList>
    </citation>
    <scope>NUCLEOTIDE SEQUENCE [LARGE SCALE GENOMIC DNA]</scope>
    <source>
        <strain evidence="2">CECT 8289</strain>
    </source>
</reference>
<protein>
    <submittedName>
        <fullName evidence="1">DUF932 domain-containing protein</fullName>
    </submittedName>
</protein>
<dbReference type="EMBL" id="JBHSCZ010000001">
    <property type="protein sequence ID" value="MFC4261923.1"/>
    <property type="molecule type" value="Genomic_DNA"/>
</dbReference>
<keyword evidence="2" id="KW-1185">Reference proteome</keyword>
<accession>A0ABV8QQE9</accession>
<evidence type="ECO:0000313" key="2">
    <source>
        <dbReference type="Proteomes" id="UP001595907"/>
    </source>
</evidence>
<sequence length="344" mass="39075">MHNLNYNEKTGKHSFFSVKQKAWHELGRLLPDYPISSEEAIIMAQADFEVTKQPLFTSEYDQDGNLQNENTQRINNFFSTMRTDTNQILGIVGSKYEVVQNRTAFSFFDSLVEKGSVKYETAGVLGNGERIFITAKMPDVLKVGRRDEIEKYIFLTTSHDGSGSIMAAFTPIRIVCNNTLNMALRNHTNAVYIKHTANAEQKLQEAARIIAITETTGEQLEYLFNKWANVRVNDAEIKKLISLAMAPNKEVFTEIVKGKKVQFSTQFENVLNDVYEYAMSSPTQQMPTTQNTIFGVYNAITGYYQNCKDYKTNDAKVNSIMFGTGYERTRKAFEICTSASDFLN</sequence>
<dbReference type="Pfam" id="PF06067">
    <property type="entry name" value="DUF932"/>
    <property type="match status" value="1"/>
</dbReference>
<evidence type="ECO:0000313" key="1">
    <source>
        <dbReference type="EMBL" id="MFC4261923.1"/>
    </source>
</evidence>
<name>A0ABV8QQE9_9BACT</name>
<organism evidence="1 2">
    <name type="scientific">Ferruginibacter yonginensis</name>
    <dbReference type="NCBI Taxonomy" id="1310416"/>
    <lineage>
        <taxon>Bacteria</taxon>
        <taxon>Pseudomonadati</taxon>
        <taxon>Bacteroidota</taxon>
        <taxon>Chitinophagia</taxon>
        <taxon>Chitinophagales</taxon>
        <taxon>Chitinophagaceae</taxon>
        <taxon>Ferruginibacter</taxon>
    </lineage>
</organism>
<proteinExistence type="predicted"/>
<dbReference type="InterPro" id="IPR026325">
    <property type="entry name" value="DUF932"/>
</dbReference>
<gene>
    <name evidence="1" type="ORF">ACFOWM_03470</name>
</gene>
<dbReference type="NCBIfam" id="TIGR03299">
    <property type="entry name" value="LGT_TIGR03299"/>
    <property type="match status" value="1"/>
</dbReference>
<comment type="caution">
    <text evidence="1">The sequence shown here is derived from an EMBL/GenBank/DDBJ whole genome shotgun (WGS) entry which is preliminary data.</text>
</comment>